<name>A0A699QBL9_TANCI</name>
<evidence type="ECO:0000313" key="1">
    <source>
        <dbReference type="EMBL" id="GFC63528.1"/>
    </source>
</evidence>
<proteinExistence type="predicted"/>
<organism evidence="1">
    <name type="scientific">Tanacetum cinerariifolium</name>
    <name type="common">Dalmatian daisy</name>
    <name type="synonym">Chrysanthemum cinerariifolium</name>
    <dbReference type="NCBI Taxonomy" id="118510"/>
    <lineage>
        <taxon>Eukaryota</taxon>
        <taxon>Viridiplantae</taxon>
        <taxon>Streptophyta</taxon>
        <taxon>Embryophyta</taxon>
        <taxon>Tracheophyta</taxon>
        <taxon>Spermatophyta</taxon>
        <taxon>Magnoliopsida</taxon>
        <taxon>eudicotyledons</taxon>
        <taxon>Gunneridae</taxon>
        <taxon>Pentapetalae</taxon>
        <taxon>asterids</taxon>
        <taxon>campanulids</taxon>
        <taxon>Asterales</taxon>
        <taxon>Asteraceae</taxon>
        <taxon>Asteroideae</taxon>
        <taxon>Anthemideae</taxon>
        <taxon>Anthemidinae</taxon>
        <taxon>Tanacetum</taxon>
    </lineage>
</organism>
<dbReference type="EMBL" id="BKCJ010998376">
    <property type="protein sequence ID" value="GFC63528.1"/>
    <property type="molecule type" value="Genomic_DNA"/>
</dbReference>
<reference evidence="1" key="1">
    <citation type="journal article" date="2019" name="Sci. Rep.">
        <title>Draft genome of Tanacetum cinerariifolium, the natural source of mosquito coil.</title>
        <authorList>
            <person name="Yamashiro T."/>
            <person name="Shiraishi A."/>
            <person name="Satake H."/>
            <person name="Nakayama K."/>
        </authorList>
    </citation>
    <scope>NUCLEOTIDE SEQUENCE</scope>
</reference>
<accession>A0A699QBL9</accession>
<gene>
    <name evidence="1" type="ORF">Tci_835498</name>
</gene>
<feature type="non-terminal residue" evidence="1">
    <location>
        <position position="1"/>
    </location>
</feature>
<protein>
    <submittedName>
        <fullName evidence="1">Uncharacterized protein</fullName>
    </submittedName>
</protein>
<comment type="caution">
    <text evidence="1">The sequence shown here is derived from an EMBL/GenBank/DDBJ whole genome shotgun (WGS) entry which is preliminary data.</text>
</comment>
<dbReference type="AlphaFoldDB" id="A0A699QBL9"/>
<sequence>YNVFAIESEHPEQSEFVHDTYHIEQEEHNVIIDSLDMSYDREQIDHNDDDNDLDNERELLASLIAKIKM</sequence>